<keyword evidence="4" id="KW-1185">Reference proteome</keyword>
<proteinExistence type="predicted"/>
<feature type="domain" description="Nephrocystin 3-like N-terminal" evidence="2">
    <location>
        <begin position="78"/>
        <end position="190"/>
    </location>
</feature>
<dbReference type="STRING" id="71717.A0A4Y7T7H9"/>
<accession>A0A4Y7T7H9</accession>
<evidence type="ECO:0000313" key="3">
    <source>
        <dbReference type="EMBL" id="TEB29552.1"/>
    </source>
</evidence>
<dbReference type="Pfam" id="PF24883">
    <property type="entry name" value="NPHP3_N"/>
    <property type="match status" value="1"/>
</dbReference>
<name>A0A4Y7T7H9_COPMI</name>
<reference evidence="3 4" key="1">
    <citation type="journal article" date="2019" name="Nat. Ecol. Evol.">
        <title>Megaphylogeny resolves global patterns of mushroom evolution.</title>
        <authorList>
            <person name="Varga T."/>
            <person name="Krizsan K."/>
            <person name="Foldi C."/>
            <person name="Dima B."/>
            <person name="Sanchez-Garcia M."/>
            <person name="Sanchez-Ramirez S."/>
            <person name="Szollosi G.J."/>
            <person name="Szarkandi J.G."/>
            <person name="Papp V."/>
            <person name="Albert L."/>
            <person name="Andreopoulos W."/>
            <person name="Angelini C."/>
            <person name="Antonin V."/>
            <person name="Barry K.W."/>
            <person name="Bougher N.L."/>
            <person name="Buchanan P."/>
            <person name="Buyck B."/>
            <person name="Bense V."/>
            <person name="Catcheside P."/>
            <person name="Chovatia M."/>
            <person name="Cooper J."/>
            <person name="Damon W."/>
            <person name="Desjardin D."/>
            <person name="Finy P."/>
            <person name="Geml J."/>
            <person name="Haridas S."/>
            <person name="Hughes K."/>
            <person name="Justo A."/>
            <person name="Karasinski D."/>
            <person name="Kautmanova I."/>
            <person name="Kiss B."/>
            <person name="Kocsube S."/>
            <person name="Kotiranta H."/>
            <person name="LaButti K.M."/>
            <person name="Lechner B.E."/>
            <person name="Liimatainen K."/>
            <person name="Lipzen A."/>
            <person name="Lukacs Z."/>
            <person name="Mihaltcheva S."/>
            <person name="Morgado L.N."/>
            <person name="Niskanen T."/>
            <person name="Noordeloos M.E."/>
            <person name="Ohm R.A."/>
            <person name="Ortiz-Santana B."/>
            <person name="Ovrebo C."/>
            <person name="Racz N."/>
            <person name="Riley R."/>
            <person name="Savchenko A."/>
            <person name="Shiryaev A."/>
            <person name="Soop K."/>
            <person name="Spirin V."/>
            <person name="Szebenyi C."/>
            <person name="Tomsovsky M."/>
            <person name="Tulloss R.E."/>
            <person name="Uehling J."/>
            <person name="Grigoriev I.V."/>
            <person name="Vagvolgyi C."/>
            <person name="Papp T."/>
            <person name="Martin F.M."/>
            <person name="Miettinen O."/>
            <person name="Hibbett D.S."/>
            <person name="Nagy L.G."/>
        </authorList>
    </citation>
    <scope>NUCLEOTIDE SEQUENCE [LARGE SCALE GENOMIC DNA]</scope>
    <source>
        <strain evidence="3 4">FP101781</strain>
    </source>
</reference>
<gene>
    <name evidence="3" type="ORF">FA13DRAFT_650429</name>
</gene>
<evidence type="ECO:0000256" key="1">
    <source>
        <dbReference type="ARBA" id="ARBA00022737"/>
    </source>
</evidence>
<dbReference type="InterPro" id="IPR056884">
    <property type="entry name" value="NPHP3-like_N"/>
</dbReference>
<dbReference type="Proteomes" id="UP000298030">
    <property type="component" value="Unassembled WGS sequence"/>
</dbReference>
<keyword evidence="1" id="KW-0677">Repeat</keyword>
<dbReference type="EMBL" id="QPFP01000027">
    <property type="protein sequence ID" value="TEB29552.1"/>
    <property type="molecule type" value="Genomic_DNA"/>
</dbReference>
<organism evidence="3 4">
    <name type="scientific">Coprinellus micaceus</name>
    <name type="common">Glistening ink-cap mushroom</name>
    <name type="synonym">Coprinus micaceus</name>
    <dbReference type="NCBI Taxonomy" id="71717"/>
    <lineage>
        <taxon>Eukaryota</taxon>
        <taxon>Fungi</taxon>
        <taxon>Dikarya</taxon>
        <taxon>Basidiomycota</taxon>
        <taxon>Agaricomycotina</taxon>
        <taxon>Agaricomycetes</taxon>
        <taxon>Agaricomycetidae</taxon>
        <taxon>Agaricales</taxon>
        <taxon>Agaricineae</taxon>
        <taxon>Psathyrellaceae</taxon>
        <taxon>Coprinellus</taxon>
    </lineage>
</organism>
<dbReference type="AlphaFoldDB" id="A0A4Y7T7H9"/>
<protein>
    <recommendedName>
        <fullName evidence="2">Nephrocystin 3-like N-terminal domain-containing protein</fullName>
    </recommendedName>
</protein>
<sequence length="371" mass="41698">MSNVLYPGHSQLKLNGRYSFDHSAKRHHVGNVACKNRQARALQDLPNNVAVAAVHDSERRDPPRCHPETRLTVQGQILDWAQCDEETTPQRRILWLSGPAGGGKTVIMDTVACKLKKRGTLAASFFFSSYSSFKACRIKDHFVTTLVYQLIRHESVGRIKCLKRKVLSLIQEEPSILEKSLKEQMEVLVLRPIRDCQVHLKCQPHHNCRLHSRCHSDSDCECHFDCRSHSACRAQSNSSQAPQVILVAGLDECGAISHHSVNDPNSFAAQSSRQQDHLEILSVLLCSVKDAACPFRITIANRQEPGINRFFSSHERSSVHISLDDRYNPDADIALFLTAKFSQIRLRSPARATILQTFPLIRGPVSLQDSL</sequence>
<dbReference type="OrthoDB" id="674604at2759"/>
<comment type="caution">
    <text evidence="3">The sequence shown here is derived from an EMBL/GenBank/DDBJ whole genome shotgun (WGS) entry which is preliminary data.</text>
</comment>
<evidence type="ECO:0000259" key="2">
    <source>
        <dbReference type="Pfam" id="PF24883"/>
    </source>
</evidence>
<evidence type="ECO:0000313" key="4">
    <source>
        <dbReference type="Proteomes" id="UP000298030"/>
    </source>
</evidence>